<dbReference type="InterPro" id="IPR002925">
    <property type="entry name" value="Dienelactn_hydro"/>
</dbReference>
<dbReference type="PANTHER" id="PTHR46623">
    <property type="entry name" value="CARBOXYMETHYLENEBUTENOLIDASE-RELATED"/>
    <property type="match status" value="1"/>
</dbReference>
<dbReference type="InterPro" id="IPR051049">
    <property type="entry name" value="Dienelactone_hydrolase-like"/>
</dbReference>
<feature type="non-terminal residue" evidence="2">
    <location>
        <position position="1"/>
    </location>
</feature>
<dbReference type="EMBL" id="UINC01067845">
    <property type="protein sequence ID" value="SVB99911.1"/>
    <property type="molecule type" value="Genomic_DNA"/>
</dbReference>
<accession>A0A382IMJ8</accession>
<dbReference type="AlphaFoldDB" id="A0A382IMJ8"/>
<dbReference type="InterPro" id="IPR029058">
    <property type="entry name" value="AB_hydrolase_fold"/>
</dbReference>
<evidence type="ECO:0000259" key="1">
    <source>
        <dbReference type="Pfam" id="PF01738"/>
    </source>
</evidence>
<reference evidence="2" key="1">
    <citation type="submission" date="2018-05" db="EMBL/GenBank/DDBJ databases">
        <authorList>
            <person name="Lanie J.A."/>
            <person name="Ng W.-L."/>
            <person name="Kazmierczak K.M."/>
            <person name="Andrzejewski T.M."/>
            <person name="Davidsen T.M."/>
            <person name="Wayne K.J."/>
            <person name="Tettelin H."/>
            <person name="Glass J.I."/>
            <person name="Rusch D."/>
            <person name="Podicherti R."/>
            <person name="Tsui H.-C.T."/>
            <person name="Winkler M.E."/>
        </authorList>
    </citation>
    <scope>NUCLEOTIDE SEQUENCE</scope>
</reference>
<protein>
    <recommendedName>
        <fullName evidence="1">Dienelactone hydrolase domain-containing protein</fullName>
    </recommendedName>
</protein>
<proteinExistence type="predicted"/>
<dbReference type="Pfam" id="PF01738">
    <property type="entry name" value="DLH"/>
    <property type="match status" value="1"/>
</dbReference>
<organism evidence="2">
    <name type="scientific">marine metagenome</name>
    <dbReference type="NCBI Taxonomy" id="408172"/>
    <lineage>
        <taxon>unclassified sequences</taxon>
        <taxon>metagenomes</taxon>
        <taxon>ecological metagenomes</taxon>
    </lineage>
</organism>
<feature type="domain" description="Dienelactone hydrolase" evidence="1">
    <location>
        <begin position="1"/>
        <end position="192"/>
    </location>
</feature>
<gene>
    <name evidence="2" type="ORF">METZ01_LOCUS252765</name>
</gene>
<dbReference type="PANTHER" id="PTHR46623:SF6">
    <property type="entry name" value="ALPHA_BETA-HYDROLASES SUPERFAMILY PROTEIN"/>
    <property type="match status" value="1"/>
</dbReference>
<dbReference type="Gene3D" id="3.40.50.1820">
    <property type="entry name" value="alpha/beta hydrolase"/>
    <property type="match status" value="1"/>
</dbReference>
<evidence type="ECO:0000313" key="2">
    <source>
        <dbReference type="EMBL" id="SVB99911.1"/>
    </source>
</evidence>
<name>A0A382IMJ8_9ZZZZ</name>
<dbReference type="GO" id="GO:0016787">
    <property type="term" value="F:hydrolase activity"/>
    <property type="evidence" value="ECO:0007669"/>
    <property type="project" value="InterPro"/>
</dbReference>
<dbReference type="SUPFAM" id="SSF53474">
    <property type="entry name" value="alpha/beta-Hydrolases"/>
    <property type="match status" value="1"/>
</dbReference>
<sequence>VIVIQEWNGLNDHIKDIADRFANEGYIALAPDHYHGIIADEPDEAGKLFMALNIAETEKELRGGIDMLFSETNSPVGVTGFCMGGALALFAACQNSVKVGACVDFYGIHPNVEYNWDNLVAPVLGIWAEHDDMVNPQLNEFARSLSDRQHNFHFITYPDTSHGFFNDTNTSGHDQNAATDAWRLTLNWFGDHL</sequence>